<reference evidence="1 2" key="1">
    <citation type="submission" date="2015-09" db="EMBL/GenBank/DDBJ databases">
        <title>Trachymyrmex cornetzi WGS genome.</title>
        <authorList>
            <person name="Nygaard S."/>
            <person name="Hu H."/>
            <person name="Boomsma J."/>
            <person name="Zhang G."/>
        </authorList>
    </citation>
    <scope>NUCLEOTIDE SEQUENCE [LARGE SCALE GENOMIC DNA]</scope>
    <source>
        <strain evidence="1">Tcor2-1</strain>
        <tissue evidence="1">Whole body</tissue>
    </source>
</reference>
<organism evidence="1 2">
    <name type="scientific">Trachymyrmex cornetzi</name>
    <dbReference type="NCBI Taxonomy" id="471704"/>
    <lineage>
        <taxon>Eukaryota</taxon>
        <taxon>Metazoa</taxon>
        <taxon>Ecdysozoa</taxon>
        <taxon>Arthropoda</taxon>
        <taxon>Hexapoda</taxon>
        <taxon>Insecta</taxon>
        <taxon>Pterygota</taxon>
        <taxon>Neoptera</taxon>
        <taxon>Endopterygota</taxon>
        <taxon>Hymenoptera</taxon>
        <taxon>Apocrita</taxon>
        <taxon>Aculeata</taxon>
        <taxon>Formicoidea</taxon>
        <taxon>Formicidae</taxon>
        <taxon>Myrmicinae</taxon>
        <taxon>Trachymyrmex</taxon>
    </lineage>
</organism>
<gene>
    <name evidence="1" type="ORF">ALC57_12723</name>
</gene>
<evidence type="ECO:0000313" key="1">
    <source>
        <dbReference type="EMBL" id="KYN15060.1"/>
    </source>
</evidence>
<evidence type="ECO:0000313" key="2">
    <source>
        <dbReference type="Proteomes" id="UP000078492"/>
    </source>
</evidence>
<protein>
    <submittedName>
        <fullName evidence="1">Uncharacterized protein</fullName>
    </submittedName>
</protein>
<dbReference type="EMBL" id="KQ980614">
    <property type="protein sequence ID" value="KYN15060.1"/>
    <property type="molecule type" value="Genomic_DNA"/>
</dbReference>
<name>A0A151J0T0_9HYME</name>
<accession>A0A151J0T0</accession>
<dbReference type="Proteomes" id="UP000078492">
    <property type="component" value="Unassembled WGS sequence"/>
</dbReference>
<proteinExistence type="predicted"/>
<sequence length="129" mass="14441">MDNRRIKIREIAEAVDISKERLSYIGSSEGSAGAGILRRGKAGIFSGGDMTSCGVVVRHFRDCCPYKKHRKKEENLEVNFEDILNEDSSDEESVLSDGTGFVSYLTEYETDLEEKFVPAAEIRALNDRT</sequence>
<dbReference type="AlphaFoldDB" id="A0A151J0T0"/>
<keyword evidence="2" id="KW-1185">Reference proteome</keyword>